<comment type="caution">
    <text evidence="2">The sequence shown here is derived from an EMBL/GenBank/DDBJ whole genome shotgun (WGS) entry which is preliminary data.</text>
</comment>
<accession>A0A9D4SDX3</accession>
<evidence type="ECO:0000313" key="2">
    <source>
        <dbReference type="EMBL" id="KAH7638123.1"/>
    </source>
</evidence>
<gene>
    <name evidence="2" type="ORF">HUG17_9228</name>
</gene>
<dbReference type="AlphaFoldDB" id="A0A9D4SDX3"/>
<feature type="transmembrane region" description="Helical" evidence="1">
    <location>
        <begin position="332"/>
        <end position="354"/>
    </location>
</feature>
<keyword evidence="1" id="KW-1133">Transmembrane helix</keyword>
<dbReference type="Proteomes" id="UP000828236">
    <property type="component" value="Unassembled WGS sequence"/>
</dbReference>
<protein>
    <submittedName>
        <fullName evidence="2">Uncharacterized protein</fullName>
    </submittedName>
</protein>
<proteinExistence type="predicted"/>
<name>A0A9D4SDX3_DERFA</name>
<reference evidence="2" key="1">
    <citation type="submission" date="2020-06" db="EMBL/GenBank/DDBJ databases">
        <authorList>
            <person name="Ji K."/>
            <person name="Li J."/>
        </authorList>
    </citation>
    <scope>NUCLEOTIDE SEQUENCE</scope>
    <source>
        <strain evidence="2">JKM2019</strain>
        <tissue evidence="2">Whole body</tissue>
    </source>
</reference>
<evidence type="ECO:0000256" key="1">
    <source>
        <dbReference type="SAM" id="Phobius"/>
    </source>
</evidence>
<feature type="transmembrane region" description="Helical" evidence="1">
    <location>
        <begin position="216"/>
        <end position="239"/>
    </location>
</feature>
<organism evidence="2">
    <name type="scientific">Dermatophagoides farinae</name>
    <name type="common">American house dust mite</name>
    <dbReference type="NCBI Taxonomy" id="6954"/>
    <lineage>
        <taxon>Eukaryota</taxon>
        <taxon>Metazoa</taxon>
        <taxon>Ecdysozoa</taxon>
        <taxon>Arthropoda</taxon>
        <taxon>Chelicerata</taxon>
        <taxon>Arachnida</taxon>
        <taxon>Acari</taxon>
        <taxon>Acariformes</taxon>
        <taxon>Sarcoptiformes</taxon>
        <taxon>Astigmata</taxon>
        <taxon>Psoroptidia</taxon>
        <taxon>Analgoidea</taxon>
        <taxon>Pyroglyphidae</taxon>
        <taxon>Dermatophagoidinae</taxon>
        <taxon>Dermatophagoides</taxon>
    </lineage>
</organism>
<feature type="transmembrane region" description="Helical" evidence="1">
    <location>
        <begin position="306"/>
        <end position="326"/>
    </location>
</feature>
<sequence>MKLSLDQCLDNIYYYGSKIFLSSYTSTINGYRSIFDYYAHILLLDTMDSSLFWQLPRLDQLRYLIWTLMTIYYITLCTDIKYYYSDTFRFITNDPTIIIGNGEKIKQISLLLIAYYFSAIYLFTYDSFRTHSSLSMRTFIIYLHEFTDDYNLNCKLLKIIQQKYRHYSHTTCLLLQYAQKNVQTKILEFKKFFPTFIMVTIWQILLRSISIHCFMIIVNFMISSMYTLSLVEIFTIRIVTKIIRKIKMEINKIIGLIEMKIQMDDYRKYSLQLQLMKTKLNNQYRTYTRLIIFIEQIQPYVAKMNIWGIVVNIVGSQIVINCIKHVENDEYFLLIILYYVLLIELMIIILLSYVMSKLNSYLNSIRMDLQHTCCMAMKTTDVYFKFKMATIYERIVHNRKQWGIRIGPITLLTKLVFFKLMIFYARFIVLSSKLFKN</sequence>
<dbReference type="EMBL" id="SDOV01000008">
    <property type="protein sequence ID" value="KAH7638123.1"/>
    <property type="molecule type" value="Genomic_DNA"/>
</dbReference>
<feature type="transmembrane region" description="Helical" evidence="1">
    <location>
        <begin position="409"/>
        <end position="429"/>
    </location>
</feature>
<reference evidence="2" key="2">
    <citation type="journal article" date="2021" name="World Allergy Organ. J.">
        <title>Chromosome-level assembly of Dermatophagoides farinae genome and transcriptome reveals two novel allergens Der f 37 and Der f 39.</title>
        <authorList>
            <person name="Chen J."/>
            <person name="Cai Z."/>
            <person name="Fan D."/>
            <person name="Hu J."/>
            <person name="Hou Y."/>
            <person name="He Y."/>
            <person name="Zhang Z."/>
            <person name="Zhao Z."/>
            <person name="Gao P."/>
            <person name="Hu W."/>
            <person name="Sun J."/>
            <person name="Li J."/>
            <person name="Ji K."/>
        </authorList>
    </citation>
    <scope>NUCLEOTIDE SEQUENCE</scope>
    <source>
        <strain evidence="2">JKM2019</strain>
    </source>
</reference>
<feature type="transmembrane region" description="Helical" evidence="1">
    <location>
        <begin position="63"/>
        <end position="84"/>
    </location>
</feature>
<feature type="transmembrane region" description="Helical" evidence="1">
    <location>
        <begin position="108"/>
        <end position="128"/>
    </location>
</feature>
<keyword evidence="1" id="KW-0472">Membrane</keyword>
<keyword evidence="1" id="KW-0812">Transmembrane</keyword>